<name>A0AAW2DFH0_9ROSI</name>
<protein>
    <recommendedName>
        <fullName evidence="1">Retrotransposon gag domain-containing protein</fullName>
    </recommendedName>
</protein>
<comment type="caution">
    <text evidence="2">The sequence shown here is derived from an EMBL/GenBank/DDBJ whole genome shotgun (WGS) entry which is preliminary data.</text>
</comment>
<evidence type="ECO:0000313" key="3">
    <source>
        <dbReference type="Proteomes" id="UP001459277"/>
    </source>
</evidence>
<dbReference type="EMBL" id="JAZDWU010000003">
    <property type="protein sequence ID" value="KAL0007386.1"/>
    <property type="molecule type" value="Genomic_DNA"/>
</dbReference>
<reference evidence="2 3" key="1">
    <citation type="submission" date="2024-01" db="EMBL/GenBank/DDBJ databases">
        <title>A telomere-to-telomere, gap-free genome of sweet tea (Lithocarpus litseifolius).</title>
        <authorList>
            <person name="Zhou J."/>
        </authorList>
    </citation>
    <scope>NUCLEOTIDE SEQUENCE [LARGE SCALE GENOMIC DNA]</scope>
    <source>
        <strain evidence="2">Zhou-2022a</strain>
        <tissue evidence="2">Leaf</tissue>
    </source>
</reference>
<sequence length="207" mass="23982">MESNPGQCPFTLDDMLFPAAHGEKRFLDCVWVRLLPMRPKDHMQERSVTLDGGEIDEVADRIYARIARAVQRGERRREGCTFGEFRKQNPLTFDGELDPMAVENWLLKMKKLLRALKCTDAEKVEYATFALQGSAERWWSSTEKLLRMELGRDTPITWEKFKEVLNGTYFPDVVRDCKAREFSDLVQGAMTVEEYAAKFVELSRFVA</sequence>
<proteinExistence type="predicted"/>
<organism evidence="2 3">
    <name type="scientific">Lithocarpus litseifolius</name>
    <dbReference type="NCBI Taxonomy" id="425828"/>
    <lineage>
        <taxon>Eukaryota</taxon>
        <taxon>Viridiplantae</taxon>
        <taxon>Streptophyta</taxon>
        <taxon>Embryophyta</taxon>
        <taxon>Tracheophyta</taxon>
        <taxon>Spermatophyta</taxon>
        <taxon>Magnoliopsida</taxon>
        <taxon>eudicotyledons</taxon>
        <taxon>Gunneridae</taxon>
        <taxon>Pentapetalae</taxon>
        <taxon>rosids</taxon>
        <taxon>fabids</taxon>
        <taxon>Fagales</taxon>
        <taxon>Fagaceae</taxon>
        <taxon>Lithocarpus</taxon>
    </lineage>
</organism>
<feature type="domain" description="Retrotransposon gag" evidence="1">
    <location>
        <begin position="126"/>
        <end position="206"/>
    </location>
</feature>
<dbReference type="Proteomes" id="UP001459277">
    <property type="component" value="Unassembled WGS sequence"/>
</dbReference>
<dbReference type="Pfam" id="PF03732">
    <property type="entry name" value="Retrotrans_gag"/>
    <property type="match status" value="1"/>
</dbReference>
<evidence type="ECO:0000313" key="2">
    <source>
        <dbReference type="EMBL" id="KAL0007386.1"/>
    </source>
</evidence>
<accession>A0AAW2DFH0</accession>
<gene>
    <name evidence="2" type="ORF">SO802_008888</name>
</gene>
<evidence type="ECO:0000259" key="1">
    <source>
        <dbReference type="Pfam" id="PF03732"/>
    </source>
</evidence>
<dbReference type="AlphaFoldDB" id="A0AAW2DFH0"/>
<keyword evidence="3" id="KW-1185">Reference proteome</keyword>
<dbReference type="InterPro" id="IPR005162">
    <property type="entry name" value="Retrotrans_gag_dom"/>
</dbReference>